<evidence type="ECO:0000313" key="3">
    <source>
        <dbReference type="Proteomes" id="UP001500748"/>
    </source>
</evidence>
<keyword evidence="3" id="KW-1185">Reference proteome</keyword>
<dbReference type="RefSeq" id="WP_345145894.1">
    <property type="nucleotide sequence ID" value="NZ_BAABDU010000006.1"/>
</dbReference>
<evidence type="ECO:0008006" key="4">
    <source>
        <dbReference type="Google" id="ProtNLM"/>
    </source>
</evidence>
<dbReference type="InterPro" id="IPR013430">
    <property type="entry name" value="Toxin_antidote_HigA"/>
</dbReference>
<proteinExistence type="predicted"/>
<dbReference type="NCBIfam" id="TIGR02607">
    <property type="entry name" value="antidote_HigA"/>
    <property type="match status" value="1"/>
</dbReference>
<name>A0ABP7GVW9_9FLAO</name>
<evidence type="ECO:0000313" key="2">
    <source>
        <dbReference type="EMBL" id="GAA3776667.1"/>
    </source>
</evidence>
<dbReference type="PANTHER" id="PTHR36924">
    <property type="entry name" value="ANTITOXIN HIGA-1"/>
    <property type="match status" value="1"/>
</dbReference>
<sequence length="85" mass="9592">MTDKNQKMKLVHPGKILHMELIEGRNLSIRQIAESIKIAPKAVEDLFKGLIPISSEIAINIASNYGDSSDHFMRLQKNYDLTNTP</sequence>
<dbReference type="InterPro" id="IPR010982">
    <property type="entry name" value="Lambda_DNA-bd_dom_sf"/>
</dbReference>
<accession>A0ABP7GVW9</accession>
<dbReference type="EMBL" id="BAABDU010000006">
    <property type="protein sequence ID" value="GAA3776667.1"/>
    <property type="molecule type" value="Genomic_DNA"/>
</dbReference>
<evidence type="ECO:0000256" key="1">
    <source>
        <dbReference type="ARBA" id="ARBA00023125"/>
    </source>
</evidence>
<comment type="caution">
    <text evidence="2">The sequence shown here is derived from an EMBL/GenBank/DDBJ whole genome shotgun (WGS) entry which is preliminary data.</text>
</comment>
<protein>
    <recommendedName>
        <fullName evidence="4">Addiction module HigA family antidote</fullName>
    </recommendedName>
</protein>
<keyword evidence="1" id="KW-0238">DNA-binding</keyword>
<reference evidence="3" key="1">
    <citation type="journal article" date="2019" name="Int. J. Syst. Evol. Microbiol.">
        <title>The Global Catalogue of Microorganisms (GCM) 10K type strain sequencing project: providing services to taxonomists for standard genome sequencing and annotation.</title>
        <authorList>
            <consortium name="The Broad Institute Genomics Platform"/>
            <consortium name="The Broad Institute Genome Sequencing Center for Infectious Disease"/>
            <person name="Wu L."/>
            <person name="Ma J."/>
        </authorList>
    </citation>
    <scope>NUCLEOTIDE SEQUENCE [LARGE SCALE GENOMIC DNA]</scope>
    <source>
        <strain evidence="3">JCM 17337</strain>
    </source>
</reference>
<organism evidence="2 3">
    <name type="scientific">Flavobacterium ginsengiterrae</name>
    <dbReference type="NCBI Taxonomy" id="871695"/>
    <lineage>
        <taxon>Bacteria</taxon>
        <taxon>Pseudomonadati</taxon>
        <taxon>Bacteroidota</taxon>
        <taxon>Flavobacteriia</taxon>
        <taxon>Flavobacteriales</taxon>
        <taxon>Flavobacteriaceae</taxon>
        <taxon>Flavobacterium</taxon>
    </lineage>
</organism>
<dbReference type="PANTHER" id="PTHR36924:SF1">
    <property type="entry name" value="ANTITOXIN HIGA-1"/>
    <property type="match status" value="1"/>
</dbReference>
<gene>
    <name evidence="2" type="ORF">GCM10022423_34870</name>
</gene>
<dbReference type="SUPFAM" id="SSF47413">
    <property type="entry name" value="lambda repressor-like DNA-binding domains"/>
    <property type="match status" value="1"/>
</dbReference>
<dbReference type="Gene3D" id="1.10.260.40">
    <property type="entry name" value="lambda repressor-like DNA-binding domains"/>
    <property type="match status" value="1"/>
</dbReference>
<dbReference type="Proteomes" id="UP001500748">
    <property type="component" value="Unassembled WGS sequence"/>
</dbReference>